<dbReference type="Proteomes" id="UP000191110">
    <property type="component" value="Unassembled WGS sequence"/>
</dbReference>
<gene>
    <name evidence="1" type="ORF">BOW53_09425</name>
</gene>
<sequence>MRYSLLLILLLPIAVEADWYLMARHGECAPIEILSRKVERMQGLDTPERFIAEMERRGYSVVFERGFSGVAETYSVNIEALGLAILFVQGERCDQLMQPRGRTP</sequence>
<accession>A0A1T2L4E2</accession>
<organism evidence="1 2">
    <name type="scientific">Solemya pervernicosa gill symbiont</name>
    <dbReference type="NCBI Taxonomy" id="642797"/>
    <lineage>
        <taxon>Bacteria</taxon>
        <taxon>Pseudomonadati</taxon>
        <taxon>Pseudomonadota</taxon>
        <taxon>Gammaproteobacteria</taxon>
        <taxon>sulfur-oxidizing symbionts</taxon>
    </lineage>
</organism>
<reference evidence="1 2" key="1">
    <citation type="submission" date="2016-11" db="EMBL/GenBank/DDBJ databases">
        <title>Mixed transmission modes and dynamic genome evolution in an obligate animal-bacterial symbiosis.</title>
        <authorList>
            <person name="Russell S.L."/>
            <person name="Corbett-Detig R.B."/>
            <person name="Cavanaugh C.M."/>
        </authorList>
    </citation>
    <scope>NUCLEOTIDE SEQUENCE [LARGE SCALE GENOMIC DNA]</scope>
    <source>
        <strain evidence="1">Sveles-Q1</strain>
    </source>
</reference>
<dbReference type="AlphaFoldDB" id="A0A1T2L4E2"/>
<proteinExistence type="predicted"/>
<name>A0A1T2L4E2_9GAMM</name>
<dbReference type="RefSeq" id="WP_078483831.1">
    <property type="nucleotide sequence ID" value="NZ_MPRL01000036.1"/>
</dbReference>
<dbReference type="EMBL" id="MPRL01000036">
    <property type="protein sequence ID" value="OOZ39985.1"/>
    <property type="molecule type" value="Genomic_DNA"/>
</dbReference>
<protein>
    <submittedName>
        <fullName evidence="1">Uncharacterized protein</fullName>
    </submittedName>
</protein>
<keyword evidence="2" id="KW-1185">Reference proteome</keyword>
<comment type="caution">
    <text evidence="1">The sequence shown here is derived from an EMBL/GenBank/DDBJ whole genome shotgun (WGS) entry which is preliminary data.</text>
</comment>
<evidence type="ECO:0000313" key="2">
    <source>
        <dbReference type="Proteomes" id="UP000191110"/>
    </source>
</evidence>
<evidence type="ECO:0000313" key="1">
    <source>
        <dbReference type="EMBL" id="OOZ39985.1"/>
    </source>
</evidence>